<evidence type="ECO:0000313" key="1">
    <source>
        <dbReference type="EnsemblMetazoa" id="XP_028129673.2"/>
    </source>
</evidence>
<dbReference type="EnsemblMetazoa" id="XM_028273872.2">
    <property type="protein sequence ID" value="XP_028129673.2"/>
    <property type="gene ID" value="LOC114325740"/>
</dbReference>
<keyword evidence="2" id="KW-1185">Reference proteome</keyword>
<reference evidence="1" key="1">
    <citation type="submission" date="2025-05" db="UniProtKB">
        <authorList>
            <consortium name="EnsemblMetazoa"/>
        </authorList>
    </citation>
    <scope>IDENTIFICATION</scope>
</reference>
<dbReference type="Proteomes" id="UP001652700">
    <property type="component" value="Unplaced"/>
</dbReference>
<proteinExistence type="predicted"/>
<dbReference type="GeneID" id="114325740"/>
<organism evidence="1 2">
    <name type="scientific">Diabrotica virgifera virgifera</name>
    <name type="common">western corn rootworm</name>
    <dbReference type="NCBI Taxonomy" id="50390"/>
    <lineage>
        <taxon>Eukaryota</taxon>
        <taxon>Metazoa</taxon>
        <taxon>Ecdysozoa</taxon>
        <taxon>Arthropoda</taxon>
        <taxon>Hexapoda</taxon>
        <taxon>Insecta</taxon>
        <taxon>Pterygota</taxon>
        <taxon>Neoptera</taxon>
        <taxon>Endopterygota</taxon>
        <taxon>Coleoptera</taxon>
        <taxon>Polyphaga</taxon>
        <taxon>Cucujiformia</taxon>
        <taxon>Chrysomeloidea</taxon>
        <taxon>Chrysomelidae</taxon>
        <taxon>Galerucinae</taxon>
        <taxon>Diabroticina</taxon>
        <taxon>Diabroticites</taxon>
        <taxon>Diabrotica</taxon>
    </lineage>
</organism>
<sequence>MVKYLVIGIFISFSFILNKYVYCANIPICLNPKEQGTLVADLQIEKNMFDSIYVRLPESGFLDAAISCIKIYDIGNSFAVPVINDGGLGFPYVEISIEHRIPKELKYRIQVFKESH</sequence>
<dbReference type="RefSeq" id="XP_028129673.2">
    <property type="nucleotide sequence ID" value="XM_028273872.2"/>
</dbReference>
<evidence type="ECO:0000313" key="2">
    <source>
        <dbReference type="Proteomes" id="UP001652700"/>
    </source>
</evidence>
<name>A0ABM5IC89_DIAVI</name>
<protein>
    <submittedName>
        <fullName evidence="1">Uncharacterized protein</fullName>
    </submittedName>
</protein>
<accession>A0ABM5IC89</accession>